<keyword evidence="2" id="KW-1185">Reference proteome</keyword>
<organism evidence="1 2">
    <name type="scientific">Pichia membranifaciens NRRL Y-2026</name>
    <dbReference type="NCBI Taxonomy" id="763406"/>
    <lineage>
        <taxon>Eukaryota</taxon>
        <taxon>Fungi</taxon>
        <taxon>Dikarya</taxon>
        <taxon>Ascomycota</taxon>
        <taxon>Saccharomycotina</taxon>
        <taxon>Pichiomycetes</taxon>
        <taxon>Pichiales</taxon>
        <taxon>Pichiaceae</taxon>
        <taxon>Pichia</taxon>
    </lineage>
</organism>
<reference evidence="1 2" key="1">
    <citation type="journal article" date="2016" name="Proc. Natl. Acad. Sci. U.S.A.">
        <title>Comparative genomics of biotechnologically important yeasts.</title>
        <authorList>
            <person name="Riley R."/>
            <person name="Haridas S."/>
            <person name="Wolfe K.H."/>
            <person name="Lopes M.R."/>
            <person name="Hittinger C.T."/>
            <person name="Goeker M."/>
            <person name="Salamov A.A."/>
            <person name="Wisecaver J.H."/>
            <person name="Long T.M."/>
            <person name="Calvey C.H."/>
            <person name="Aerts A.L."/>
            <person name="Barry K.W."/>
            <person name="Choi C."/>
            <person name="Clum A."/>
            <person name="Coughlan A.Y."/>
            <person name="Deshpande S."/>
            <person name="Douglass A.P."/>
            <person name="Hanson S.J."/>
            <person name="Klenk H.-P."/>
            <person name="LaButti K.M."/>
            <person name="Lapidus A."/>
            <person name="Lindquist E.A."/>
            <person name="Lipzen A.M."/>
            <person name="Meier-Kolthoff J.P."/>
            <person name="Ohm R.A."/>
            <person name="Otillar R.P."/>
            <person name="Pangilinan J.L."/>
            <person name="Peng Y."/>
            <person name="Rokas A."/>
            <person name="Rosa C.A."/>
            <person name="Scheuner C."/>
            <person name="Sibirny A.A."/>
            <person name="Slot J.C."/>
            <person name="Stielow J.B."/>
            <person name="Sun H."/>
            <person name="Kurtzman C.P."/>
            <person name="Blackwell M."/>
            <person name="Grigoriev I.V."/>
            <person name="Jeffries T.W."/>
        </authorList>
    </citation>
    <scope>NUCLEOTIDE SEQUENCE [LARGE SCALE GENOMIC DNA]</scope>
    <source>
        <strain evidence="1 2">NRRL Y-2026</strain>
    </source>
</reference>
<dbReference type="EMBL" id="KV454001">
    <property type="protein sequence ID" value="ODQ49413.1"/>
    <property type="molecule type" value="Genomic_DNA"/>
</dbReference>
<protein>
    <submittedName>
        <fullName evidence="1">Uncharacterized protein</fullName>
    </submittedName>
</protein>
<proteinExistence type="predicted"/>
<dbReference type="Proteomes" id="UP000094455">
    <property type="component" value="Unassembled WGS sequence"/>
</dbReference>
<evidence type="ECO:0000313" key="2">
    <source>
        <dbReference type="Proteomes" id="UP000094455"/>
    </source>
</evidence>
<evidence type="ECO:0000313" key="1">
    <source>
        <dbReference type="EMBL" id="ODQ49413.1"/>
    </source>
</evidence>
<dbReference type="AlphaFoldDB" id="A0A1E3NV41"/>
<sequence length="52" mass="5559">MFMRLQLLQGGRACPPLGSACTLQASCFPVLSRRTPSAAGRTSSIRSSTCVW</sequence>
<accession>A0A1E3NV41</accession>
<gene>
    <name evidence="1" type="ORF">PICMEDRAFT_14872</name>
</gene>
<dbReference type="RefSeq" id="XP_019020526.1">
    <property type="nucleotide sequence ID" value="XM_019160576.1"/>
</dbReference>
<name>A0A1E3NV41_9ASCO</name>
<dbReference type="GeneID" id="30177263"/>